<gene>
    <name evidence="1" type="ORF">P5673_031373</name>
</gene>
<reference evidence="1" key="1">
    <citation type="journal article" date="2023" name="G3 (Bethesda)">
        <title>Whole genome assembly and annotation of the endangered Caribbean coral Acropora cervicornis.</title>
        <authorList>
            <person name="Selwyn J.D."/>
            <person name="Vollmer S.V."/>
        </authorList>
    </citation>
    <scope>NUCLEOTIDE SEQUENCE</scope>
    <source>
        <strain evidence="1">K2</strain>
    </source>
</reference>
<evidence type="ECO:0000313" key="2">
    <source>
        <dbReference type="Proteomes" id="UP001249851"/>
    </source>
</evidence>
<name>A0AAD9PT07_ACRCE</name>
<dbReference type="Proteomes" id="UP001249851">
    <property type="component" value="Unassembled WGS sequence"/>
</dbReference>
<accession>A0AAD9PT07</accession>
<dbReference type="AlphaFoldDB" id="A0AAD9PT07"/>
<protein>
    <submittedName>
        <fullName evidence="1">Uncharacterized protein</fullName>
    </submittedName>
</protein>
<sequence>MYLKCLFDTEMLPVNLRMDRGTETGKLATIHVYLLNQYGLMDDPTDSIIYGPSTSNKIER</sequence>
<comment type="caution">
    <text evidence="1">The sequence shown here is derived from an EMBL/GenBank/DDBJ whole genome shotgun (WGS) entry which is preliminary data.</text>
</comment>
<proteinExistence type="predicted"/>
<reference evidence="1" key="2">
    <citation type="journal article" date="2023" name="Science">
        <title>Genomic signatures of disease resistance in endangered staghorn corals.</title>
        <authorList>
            <person name="Vollmer S.V."/>
            <person name="Selwyn J.D."/>
            <person name="Despard B.A."/>
            <person name="Roesel C.L."/>
        </authorList>
    </citation>
    <scope>NUCLEOTIDE SEQUENCE</scope>
    <source>
        <strain evidence="1">K2</strain>
    </source>
</reference>
<organism evidence="1 2">
    <name type="scientific">Acropora cervicornis</name>
    <name type="common">Staghorn coral</name>
    <dbReference type="NCBI Taxonomy" id="6130"/>
    <lineage>
        <taxon>Eukaryota</taxon>
        <taxon>Metazoa</taxon>
        <taxon>Cnidaria</taxon>
        <taxon>Anthozoa</taxon>
        <taxon>Hexacorallia</taxon>
        <taxon>Scleractinia</taxon>
        <taxon>Astrocoeniina</taxon>
        <taxon>Acroporidae</taxon>
        <taxon>Acropora</taxon>
    </lineage>
</organism>
<keyword evidence="2" id="KW-1185">Reference proteome</keyword>
<dbReference type="EMBL" id="JARQWQ010000147">
    <property type="protein sequence ID" value="KAK2548409.1"/>
    <property type="molecule type" value="Genomic_DNA"/>
</dbReference>
<evidence type="ECO:0000313" key="1">
    <source>
        <dbReference type="EMBL" id="KAK2548409.1"/>
    </source>
</evidence>